<dbReference type="Pfam" id="PF08281">
    <property type="entry name" value="Sigma70_r4_2"/>
    <property type="match status" value="1"/>
</dbReference>
<evidence type="ECO:0000256" key="3">
    <source>
        <dbReference type="ARBA" id="ARBA00023082"/>
    </source>
</evidence>
<keyword evidence="2" id="KW-0805">Transcription regulation</keyword>
<dbReference type="EMBL" id="CP003466">
    <property type="protein sequence ID" value="AFT71428.1"/>
    <property type="molecule type" value="Genomic_DNA"/>
</dbReference>
<organism evidence="7 8">
    <name type="scientific">Alcanivorax dieselolei (strain DSM 16502 / CGMCC 1.3690 / MCCC 1A00001 / B-5)</name>
    <name type="common">Alloalcanivorax dieselolei</name>
    <dbReference type="NCBI Taxonomy" id="930169"/>
    <lineage>
        <taxon>Bacteria</taxon>
        <taxon>Pseudomonadati</taxon>
        <taxon>Pseudomonadota</taxon>
        <taxon>Gammaproteobacteria</taxon>
        <taxon>Oceanospirillales</taxon>
        <taxon>Alcanivoracaceae</taxon>
        <taxon>Alloalcanivorax</taxon>
    </lineage>
</organism>
<dbReference type="PATRIC" id="fig|930169.3.peg.3121"/>
<dbReference type="InterPro" id="IPR036388">
    <property type="entry name" value="WH-like_DNA-bd_sf"/>
</dbReference>
<dbReference type="PANTHER" id="PTHR43133:SF63">
    <property type="entry name" value="RNA POLYMERASE SIGMA FACTOR FECI-RELATED"/>
    <property type="match status" value="1"/>
</dbReference>
<dbReference type="InterPro" id="IPR007627">
    <property type="entry name" value="RNA_pol_sigma70_r2"/>
</dbReference>
<dbReference type="InterPro" id="IPR039425">
    <property type="entry name" value="RNA_pol_sigma-70-like"/>
</dbReference>
<dbReference type="STRING" id="930169.B5T_03161"/>
<gene>
    <name evidence="7" type="ordered locus">B5T_03161</name>
</gene>
<dbReference type="Proteomes" id="UP000006286">
    <property type="component" value="Chromosome"/>
</dbReference>
<comment type="similarity">
    <text evidence="1">Belongs to the sigma-70 factor family. ECF subfamily.</text>
</comment>
<name>K0CFJ2_ALCDB</name>
<evidence type="ECO:0000259" key="6">
    <source>
        <dbReference type="Pfam" id="PF08281"/>
    </source>
</evidence>
<evidence type="ECO:0000256" key="2">
    <source>
        <dbReference type="ARBA" id="ARBA00023015"/>
    </source>
</evidence>
<sequence>MSETNRKRLRELLTTRYAELRRRIEYRLGSSEGAEDALQETWLRVDSMDMNAIKPIRHPASYLVQMAVNISIDQHRRERRYAAEPDSDELAAREDELSDPVRRVAGEREVETLETALMGLSPRRRAIVLAVRLEGTPHRELAERFGISERMVAKELRAALDQCAAQLKQGRDAVKVDRKGKRHG</sequence>
<dbReference type="InterPro" id="IPR014284">
    <property type="entry name" value="RNA_pol_sigma-70_dom"/>
</dbReference>
<protein>
    <submittedName>
        <fullName evidence="7">RNA polymerase sigma-70 factor, ECF subfamily</fullName>
    </submittedName>
</protein>
<dbReference type="PANTHER" id="PTHR43133">
    <property type="entry name" value="RNA POLYMERASE ECF-TYPE SIGMA FACTO"/>
    <property type="match status" value="1"/>
</dbReference>
<accession>K0CFJ2</accession>
<evidence type="ECO:0000313" key="8">
    <source>
        <dbReference type="Proteomes" id="UP000006286"/>
    </source>
</evidence>
<dbReference type="GO" id="GO:0003677">
    <property type="term" value="F:DNA binding"/>
    <property type="evidence" value="ECO:0007669"/>
    <property type="project" value="InterPro"/>
</dbReference>
<dbReference type="KEGG" id="adi:B5T_03161"/>
<evidence type="ECO:0000259" key="5">
    <source>
        <dbReference type="Pfam" id="PF04542"/>
    </source>
</evidence>
<dbReference type="HOGENOM" id="CLU_047691_12_3_6"/>
<keyword evidence="3" id="KW-0731">Sigma factor</keyword>
<feature type="domain" description="RNA polymerase sigma-70 region 2" evidence="5">
    <location>
        <begin position="19"/>
        <end position="80"/>
    </location>
</feature>
<dbReference type="OrthoDB" id="8589148at2"/>
<dbReference type="InterPro" id="IPR013325">
    <property type="entry name" value="RNA_pol_sigma_r2"/>
</dbReference>
<keyword evidence="8" id="KW-1185">Reference proteome</keyword>
<dbReference type="SUPFAM" id="SSF88946">
    <property type="entry name" value="Sigma2 domain of RNA polymerase sigma factors"/>
    <property type="match status" value="1"/>
</dbReference>
<dbReference type="Gene3D" id="1.10.1740.10">
    <property type="match status" value="1"/>
</dbReference>
<evidence type="ECO:0000256" key="4">
    <source>
        <dbReference type="ARBA" id="ARBA00023163"/>
    </source>
</evidence>
<evidence type="ECO:0000313" key="7">
    <source>
        <dbReference type="EMBL" id="AFT71428.1"/>
    </source>
</evidence>
<reference evidence="7 8" key="1">
    <citation type="journal article" date="2012" name="J. Bacteriol.">
        <title>Complete genome sequence of Alcanivorax dieselolei type strain B5.</title>
        <authorList>
            <person name="Lai Q."/>
            <person name="Li W."/>
            <person name="Shao Z."/>
        </authorList>
    </citation>
    <scope>NUCLEOTIDE SEQUENCE [LARGE SCALE GENOMIC DNA]</scope>
    <source>
        <strain evidence="8">DSM 16502 / CGMCC 1.3690 / B-5</strain>
    </source>
</reference>
<dbReference type="InterPro" id="IPR013249">
    <property type="entry name" value="RNA_pol_sigma70_r4_t2"/>
</dbReference>
<dbReference type="Gene3D" id="1.10.10.10">
    <property type="entry name" value="Winged helix-like DNA-binding domain superfamily/Winged helix DNA-binding domain"/>
    <property type="match status" value="1"/>
</dbReference>
<dbReference type="RefSeq" id="WP_014995493.1">
    <property type="nucleotide sequence ID" value="NC_018691.1"/>
</dbReference>
<dbReference type="GO" id="GO:0006352">
    <property type="term" value="P:DNA-templated transcription initiation"/>
    <property type="evidence" value="ECO:0007669"/>
    <property type="project" value="InterPro"/>
</dbReference>
<dbReference type="GO" id="GO:0016987">
    <property type="term" value="F:sigma factor activity"/>
    <property type="evidence" value="ECO:0007669"/>
    <property type="project" value="UniProtKB-KW"/>
</dbReference>
<feature type="domain" description="RNA polymerase sigma factor 70 region 4 type 2" evidence="6">
    <location>
        <begin position="113"/>
        <end position="163"/>
    </location>
</feature>
<dbReference type="SUPFAM" id="SSF88659">
    <property type="entry name" value="Sigma3 and sigma4 domains of RNA polymerase sigma factors"/>
    <property type="match status" value="1"/>
</dbReference>
<dbReference type="eggNOG" id="COG1595">
    <property type="taxonomic scope" value="Bacteria"/>
</dbReference>
<dbReference type="AlphaFoldDB" id="K0CFJ2"/>
<dbReference type="NCBIfam" id="TIGR02937">
    <property type="entry name" value="sigma70-ECF"/>
    <property type="match status" value="1"/>
</dbReference>
<proteinExistence type="inferred from homology"/>
<evidence type="ECO:0000256" key="1">
    <source>
        <dbReference type="ARBA" id="ARBA00010641"/>
    </source>
</evidence>
<dbReference type="InterPro" id="IPR013324">
    <property type="entry name" value="RNA_pol_sigma_r3/r4-like"/>
</dbReference>
<keyword evidence="4" id="KW-0804">Transcription</keyword>
<dbReference type="Pfam" id="PF04542">
    <property type="entry name" value="Sigma70_r2"/>
    <property type="match status" value="1"/>
</dbReference>